<evidence type="ECO:0008006" key="14">
    <source>
        <dbReference type="Google" id="ProtNLM"/>
    </source>
</evidence>
<dbReference type="InterPro" id="IPR045315">
    <property type="entry name" value="Mtm1-like"/>
</dbReference>
<feature type="repeat" description="Solcar" evidence="10">
    <location>
        <begin position="212"/>
        <end position="299"/>
    </location>
</feature>
<feature type="repeat" description="Solcar" evidence="10">
    <location>
        <begin position="333"/>
        <end position="417"/>
    </location>
</feature>
<dbReference type="InterPro" id="IPR018108">
    <property type="entry name" value="MCP_transmembrane"/>
</dbReference>
<dbReference type="SUPFAM" id="SSF103506">
    <property type="entry name" value="Mitochondrial carrier"/>
    <property type="match status" value="2"/>
</dbReference>
<comment type="subcellular location">
    <subcellularLocation>
        <location evidence="1">Mitochondrion inner membrane</location>
        <topology evidence="1">Multi-pass membrane protein</topology>
    </subcellularLocation>
</comment>
<keyword evidence="7" id="KW-1133">Transmembrane helix</keyword>
<evidence type="ECO:0000256" key="7">
    <source>
        <dbReference type="ARBA" id="ARBA00022989"/>
    </source>
</evidence>
<evidence type="ECO:0000256" key="6">
    <source>
        <dbReference type="ARBA" id="ARBA00022792"/>
    </source>
</evidence>
<evidence type="ECO:0000256" key="1">
    <source>
        <dbReference type="ARBA" id="ARBA00004448"/>
    </source>
</evidence>
<reference evidence="12" key="1">
    <citation type="submission" date="2020-11" db="EMBL/GenBank/DDBJ databases">
        <authorList>
            <person name="Tran Van P."/>
        </authorList>
    </citation>
    <scope>NUCLEOTIDE SEQUENCE</scope>
</reference>
<dbReference type="InterPro" id="IPR002067">
    <property type="entry name" value="MCP"/>
</dbReference>
<comment type="similarity">
    <text evidence="2 11">Belongs to the mitochondrial carrier (TC 2.A.29) family.</text>
</comment>
<dbReference type="Pfam" id="PF00153">
    <property type="entry name" value="Mito_carr"/>
    <property type="match status" value="5"/>
</dbReference>
<sequence>MAIWSNADHNLTPVQRLMSSCVGATVTSLCTTPLDVVKTRLQAQQKATLTVTKKPTVTSAVAKQASGHFGETFSARLPHWQDTSPEGRVMAIPGTVLYFTVYDELRESLCCRFRWSADKQPLWVPVVCGGAARTLTAVTVSPIEMIRTKLQSQRLTYGQTGRAIAALVRARGYRSLWRGLSATIARVVPFSCIYWASYETAKVQFNANPREPTFWVSFWCGAGAGTLASLLTTPFDVVKTHRQIDWSADGSSQRIDRILAAIYRSQGLRGLFAGATPRALREAPASAVMIGVFEVSKAALVIPGIGIYFTSYDMMRVHLCQRYGYGGSGQPSTPAWIPITAGGLSRTLAAVIFSPIEMVRTKMQSTHITYGEVGRAVRHMVATQGYRSLWTGLSATILRDAPFSSIYWLVYEKMKAGLNAPVEPPVAVSFVCGATAGTVSGLVTHPFDVVKTHRQTELGQTGHTTVGAKGSANRNPYKTSDILAIIYREKGLRGLFAGIWPRVMRIAPGCAIMITTFECGKTYFRRYNDRQVTIGKL</sequence>
<protein>
    <recommendedName>
        <fullName evidence="14">Mitochondrial carrier protein</fullName>
    </recommendedName>
</protein>
<dbReference type="Gene3D" id="1.50.40.10">
    <property type="entry name" value="Mitochondrial carrier domain"/>
    <property type="match status" value="3"/>
</dbReference>
<name>A0A7R9Q2Y6_9ACAR</name>
<dbReference type="Proteomes" id="UP000759131">
    <property type="component" value="Unassembled WGS sequence"/>
</dbReference>
<organism evidence="12">
    <name type="scientific">Medioppia subpectinata</name>
    <dbReference type="NCBI Taxonomy" id="1979941"/>
    <lineage>
        <taxon>Eukaryota</taxon>
        <taxon>Metazoa</taxon>
        <taxon>Ecdysozoa</taxon>
        <taxon>Arthropoda</taxon>
        <taxon>Chelicerata</taxon>
        <taxon>Arachnida</taxon>
        <taxon>Acari</taxon>
        <taxon>Acariformes</taxon>
        <taxon>Sarcoptiformes</taxon>
        <taxon>Oribatida</taxon>
        <taxon>Brachypylina</taxon>
        <taxon>Oppioidea</taxon>
        <taxon>Oppiidae</taxon>
        <taxon>Medioppia</taxon>
    </lineage>
</organism>
<feature type="repeat" description="Solcar" evidence="10">
    <location>
        <begin position="120"/>
        <end position="204"/>
    </location>
</feature>
<dbReference type="InterPro" id="IPR023395">
    <property type="entry name" value="MCP_dom_sf"/>
</dbReference>
<evidence type="ECO:0000256" key="4">
    <source>
        <dbReference type="ARBA" id="ARBA00022692"/>
    </source>
</evidence>
<keyword evidence="8" id="KW-0496">Mitochondrion</keyword>
<keyword evidence="9 10" id="KW-0472">Membrane</keyword>
<dbReference type="OrthoDB" id="1747031at2759"/>
<feature type="non-terminal residue" evidence="12">
    <location>
        <position position="537"/>
    </location>
</feature>
<evidence type="ECO:0000256" key="5">
    <source>
        <dbReference type="ARBA" id="ARBA00022737"/>
    </source>
</evidence>
<dbReference type="PRINTS" id="PR00926">
    <property type="entry name" value="MITOCARRIER"/>
</dbReference>
<feature type="repeat" description="Solcar" evidence="10">
    <location>
        <begin position="424"/>
        <end position="523"/>
    </location>
</feature>
<accession>A0A7R9Q2Y6</accession>
<dbReference type="PROSITE" id="PS50920">
    <property type="entry name" value="SOLCAR"/>
    <property type="match status" value="4"/>
</dbReference>
<evidence type="ECO:0000256" key="8">
    <source>
        <dbReference type="ARBA" id="ARBA00023128"/>
    </source>
</evidence>
<evidence type="ECO:0000256" key="11">
    <source>
        <dbReference type="RuleBase" id="RU000488"/>
    </source>
</evidence>
<keyword evidence="3 11" id="KW-0813">Transport</keyword>
<keyword evidence="4 10" id="KW-0812">Transmembrane</keyword>
<evidence type="ECO:0000313" key="12">
    <source>
        <dbReference type="EMBL" id="CAD7629509.1"/>
    </source>
</evidence>
<evidence type="ECO:0000313" key="13">
    <source>
        <dbReference type="Proteomes" id="UP000759131"/>
    </source>
</evidence>
<dbReference type="GO" id="GO:1990542">
    <property type="term" value="P:mitochondrial transmembrane transport"/>
    <property type="evidence" value="ECO:0007669"/>
    <property type="project" value="InterPro"/>
</dbReference>
<gene>
    <name evidence="12" type="ORF">OSB1V03_LOCUS9925</name>
</gene>
<keyword evidence="13" id="KW-1185">Reference proteome</keyword>
<dbReference type="PANTHER" id="PTHR45760:SF2">
    <property type="entry name" value="FI19922P1-RELATED"/>
    <property type="match status" value="1"/>
</dbReference>
<evidence type="ECO:0000256" key="2">
    <source>
        <dbReference type="ARBA" id="ARBA00006375"/>
    </source>
</evidence>
<proteinExistence type="inferred from homology"/>
<evidence type="ECO:0000256" key="9">
    <source>
        <dbReference type="ARBA" id="ARBA00023136"/>
    </source>
</evidence>
<evidence type="ECO:0000256" key="3">
    <source>
        <dbReference type="ARBA" id="ARBA00022448"/>
    </source>
</evidence>
<keyword evidence="5" id="KW-0677">Repeat</keyword>
<evidence type="ECO:0000256" key="10">
    <source>
        <dbReference type="PROSITE-ProRule" id="PRU00282"/>
    </source>
</evidence>
<dbReference type="AlphaFoldDB" id="A0A7R9Q2Y6"/>
<dbReference type="GO" id="GO:0005743">
    <property type="term" value="C:mitochondrial inner membrane"/>
    <property type="evidence" value="ECO:0007669"/>
    <property type="project" value="UniProtKB-SubCell"/>
</dbReference>
<dbReference type="PANTHER" id="PTHR45760">
    <property type="entry name" value="FI19922P1-RELATED"/>
    <property type="match status" value="1"/>
</dbReference>
<dbReference type="EMBL" id="CAJPIZ010006936">
    <property type="protein sequence ID" value="CAG2109939.1"/>
    <property type="molecule type" value="Genomic_DNA"/>
</dbReference>
<keyword evidence="6" id="KW-0999">Mitochondrion inner membrane</keyword>
<dbReference type="EMBL" id="OC861511">
    <property type="protein sequence ID" value="CAD7629509.1"/>
    <property type="molecule type" value="Genomic_DNA"/>
</dbReference>